<dbReference type="eggNOG" id="KOG4764">
    <property type="taxonomic scope" value="Eukaryota"/>
</dbReference>
<dbReference type="STRING" id="402676.B6JYJ1"/>
<dbReference type="RefSeq" id="XP_002172902.1">
    <property type="nucleotide sequence ID" value="XM_002172866.2"/>
</dbReference>
<keyword evidence="2" id="KW-0539">Nucleus</keyword>
<evidence type="ECO:0000256" key="1">
    <source>
        <dbReference type="ARBA" id="ARBA00034491"/>
    </source>
</evidence>
<dbReference type="CDD" id="cd13768">
    <property type="entry name" value="DSS1_Sem1"/>
    <property type="match status" value="1"/>
</dbReference>
<dbReference type="GO" id="GO:0006406">
    <property type="term" value="P:mRNA export from nucleus"/>
    <property type="evidence" value="ECO:0007669"/>
    <property type="project" value="UniProtKB-UniRule"/>
</dbReference>
<dbReference type="GO" id="GO:0005829">
    <property type="term" value="C:cytosol"/>
    <property type="evidence" value="ECO:0007669"/>
    <property type="project" value="EnsemblFungi"/>
</dbReference>
<keyword evidence="2" id="KW-0647">Proteasome</keyword>
<dbReference type="HOGENOM" id="CLU_141774_1_2_1"/>
<proteinExistence type="inferred from homology"/>
<dbReference type="InterPro" id="IPR007834">
    <property type="entry name" value="DSS1_SEM1"/>
</dbReference>
<accession>B6JYJ1</accession>
<dbReference type="GO" id="GO:0005634">
    <property type="term" value="C:nucleus"/>
    <property type="evidence" value="ECO:0007669"/>
    <property type="project" value="UniProtKB-SubCell"/>
</dbReference>
<dbReference type="EMBL" id="KE651168">
    <property type="protein sequence ID" value="EEB06609.1"/>
    <property type="molecule type" value="Genomic_DNA"/>
</dbReference>
<dbReference type="AlphaFoldDB" id="B6JYJ1"/>
<dbReference type="Pfam" id="PF05160">
    <property type="entry name" value="DSS1_SEM1"/>
    <property type="match status" value="1"/>
</dbReference>
<dbReference type="PANTHER" id="PTHR16771:SF0">
    <property type="entry name" value="26S PROTEASOME COMPLEX SUBUNIT SEM1"/>
    <property type="match status" value="1"/>
</dbReference>
<organism evidence="3 5">
    <name type="scientific">Schizosaccharomyces japonicus (strain yFS275 / FY16936)</name>
    <name type="common">Fission yeast</name>
    <dbReference type="NCBI Taxonomy" id="402676"/>
    <lineage>
        <taxon>Eukaryota</taxon>
        <taxon>Fungi</taxon>
        <taxon>Dikarya</taxon>
        <taxon>Ascomycota</taxon>
        <taxon>Taphrinomycotina</taxon>
        <taxon>Schizosaccharomycetes</taxon>
        <taxon>Schizosaccharomycetales</taxon>
        <taxon>Schizosaccharomycetaceae</taxon>
        <taxon>Schizosaccharomyces</taxon>
    </lineage>
</organism>
<dbReference type="SMART" id="SM01385">
    <property type="entry name" value="DSS1_SEM1"/>
    <property type="match status" value="1"/>
</dbReference>
<evidence type="ECO:0000313" key="5">
    <source>
        <dbReference type="Proteomes" id="UP000001744"/>
    </source>
</evidence>
<evidence type="ECO:0000256" key="2">
    <source>
        <dbReference type="RuleBase" id="RU369057"/>
    </source>
</evidence>
<evidence type="ECO:0000313" key="4">
    <source>
        <dbReference type="JaponicusDB" id="SJAG_01652"/>
    </source>
</evidence>
<dbReference type="GeneID" id="7052342"/>
<comment type="function">
    <text evidence="2">Component of the 26S proteasome, a multiprotein complex involved in the ATP-dependent degradation of ubiquitinated proteins.</text>
</comment>
<comment type="similarity">
    <text evidence="1 2">Belongs to the DSS1/SEM1 family.</text>
</comment>
<evidence type="ECO:0000313" key="3">
    <source>
        <dbReference type="EMBL" id="EEB06609.1"/>
    </source>
</evidence>
<name>B6JYJ1_SCHJY</name>
<keyword evidence="5" id="KW-1185">Reference proteome</keyword>
<dbReference type="GO" id="GO:0008541">
    <property type="term" value="C:proteasome regulatory particle, lid subcomplex"/>
    <property type="evidence" value="ECO:0007669"/>
    <property type="project" value="UniProtKB-UniRule"/>
</dbReference>
<reference evidence="3 5" key="1">
    <citation type="journal article" date="2011" name="Science">
        <title>Comparative functional genomics of the fission yeasts.</title>
        <authorList>
            <person name="Rhind N."/>
            <person name="Chen Z."/>
            <person name="Yassour M."/>
            <person name="Thompson D.A."/>
            <person name="Haas B.J."/>
            <person name="Habib N."/>
            <person name="Wapinski I."/>
            <person name="Roy S."/>
            <person name="Lin M.F."/>
            <person name="Heiman D.I."/>
            <person name="Young S.K."/>
            <person name="Furuya K."/>
            <person name="Guo Y."/>
            <person name="Pidoux A."/>
            <person name="Chen H.M."/>
            <person name="Robbertse B."/>
            <person name="Goldberg J.M."/>
            <person name="Aoki K."/>
            <person name="Bayne E.H."/>
            <person name="Berlin A.M."/>
            <person name="Desjardins C.A."/>
            <person name="Dobbs E."/>
            <person name="Dukaj L."/>
            <person name="Fan L."/>
            <person name="FitzGerald M.G."/>
            <person name="French C."/>
            <person name="Gujja S."/>
            <person name="Hansen K."/>
            <person name="Keifenheim D."/>
            <person name="Levin J.Z."/>
            <person name="Mosher R.A."/>
            <person name="Mueller C.A."/>
            <person name="Pfiffner J."/>
            <person name="Priest M."/>
            <person name="Russ C."/>
            <person name="Smialowska A."/>
            <person name="Swoboda P."/>
            <person name="Sykes S.M."/>
            <person name="Vaughn M."/>
            <person name="Vengrova S."/>
            <person name="Yoder R."/>
            <person name="Zeng Q."/>
            <person name="Allshire R."/>
            <person name="Baulcombe D."/>
            <person name="Birren B.W."/>
            <person name="Brown W."/>
            <person name="Ekwall K."/>
            <person name="Kellis M."/>
            <person name="Leatherwood J."/>
            <person name="Levin H."/>
            <person name="Margalit H."/>
            <person name="Martienssen R."/>
            <person name="Nieduszynski C.A."/>
            <person name="Spatafora J.W."/>
            <person name="Friedman N."/>
            <person name="Dalgaard J.Z."/>
            <person name="Baumann P."/>
            <person name="Niki H."/>
            <person name="Regev A."/>
            <person name="Nusbaum C."/>
        </authorList>
    </citation>
    <scope>NUCLEOTIDE SEQUENCE [LARGE SCALE GENOMIC DNA]</scope>
    <source>
        <strain evidence="5">yFS275 / FY16936</strain>
    </source>
</reference>
<dbReference type="JaponicusDB" id="SJAG_01652">
    <property type="gene designation" value="dss1"/>
</dbReference>
<protein>
    <recommendedName>
        <fullName evidence="2">26S proteasome complex subunit SEM1</fullName>
    </recommendedName>
</protein>
<dbReference type="PANTHER" id="PTHR16771">
    <property type="entry name" value="26 PROTEASOME COMPLEX SUBUNIT DSS1"/>
    <property type="match status" value="1"/>
</dbReference>
<dbReference type="Proteomes" id="UP000001744">
    <property type="component" value="Unassembled WGS sequence"/>
</dbReference>
<comment type="subcellular location">
    <subcellularLocation>
        <location evidence="2">Nucleus</location>
    </subcellularLocation>
</comment>
<dbReference type="OMA" id="TLWENNW"/>
<sequence length="72" mass="8391">MSRTALPSLENLEDDDEFEDFAMENWHMKDAELATNDDTLWENNWDDEDVGDDDFAVQLKAELQKKGLLNNK</sequence>
<dbReference type="GO" id="GO:0043248">
    <property type="term" value="P:proteasome assembly"/>
    <property type="evidence" value="ECO:0007669"/>
    <property type="project" value="UniProtKB-UniRule"/>
</dbReference>
<dbReference type="VEuPathDB" id="FungiDB:SJAG_01652"/>
<gene>
    <name evidence="4" type="primary">dss1</name>
    <name evidence="3" type="ORF">SJAG_01652</name>
</gene>